<feature type="compositionally biased region" description="Basic and acidic residues" evidence="3">
    <location>
        <begin position="675"/>
        <end position="688"/>
    </location>
</feature>
<feature type="region of interest" description="Disordered" evidence="3">
    <location>
        <begin position="186"/>
        <end position="857"/>
    </location>
</feature>
<feature type="compositionally biased region" description="Gly residues" evidence="3">
    <location>
        <begin position="434"/>
        <end position="445"/>
    </location>
</feature>
<evidence type="ECO:0000256" key="3">
    <source>
        <dbReference type="SAM" id="MobiDB-lite"/>
    </source>
</evidence>
<evidence type="ECO:0000313" key="6">
    <source>
        <dbReference type="Proteomes" id="UP000503462"/>
    </source>
</evidence>
<accession>A0A6H0Y2Z0</accession>
<feature type="compositionally biased region" description="Acidic residues" evidence="3">
    <location>
        <begin position="396"/>
        <end position="417"/>
    </location>
</feature>
<keyword evidence="6" id="KW-1185">Reference proteome</keyword>
<dbReference type="InterPro" id="IPR035552">
    <property type="entry name" value="Mti1_SH3"/>
</dbReference>
<dbReference type="InterPro" id="IPR036028">
    <property type="entry name" value="SH3-like_dom_sf"/>
</dbReference>
<dbReference type="InterPro" id="IPR057402">
    <property type="entry name" value="AIM3_BBC1_C"/>
</dbReference>
<reference evidence="5 6" key="1">
    <citation type="journal article" date="2016" name="Sci. Rep.">
        <title>Peltaster fructicola genome reveals evolution from an invasive phytopathogen to an ectophytic parasite.</title>
        <authorList>
            <person name="Xu C."/>
            <person name="Chen H."/>
            <person name="Gleason M.L."/>
            <person name="Xu J.R."/>
            <person name="Liu H."/>
            <person name="Zhang R."/>
            <person name="Sun G."/>
        </authorList>
    </citation>
    <scope>NUCLEOTIDE SEQUENCE [LARGE SCALE GENOMIC DNA]</scope>
    <source>
        <strain evidence="5 6">LNHT1506</strain>
    </source>
</reference>
<dbReference type="SMART" id="SM00326">
    <property type="entry name" value="SH3"/>
    <property type="match status" value="1"/>
</dbReference>
<dbReference type="CDD" id="cd11887">
    <property type="entry name" value="SH3_Bbc1"/>
    <property type="match status" value="1"/>
</dbReference>
<dbReference type="OrthoDB" id="207120at2759"/>
<feature type="compositionally biased region" description="Acidic residues" evidence="3">
    <location>
        <begin position="105"/>
        <end position="117"/>
    </location>
</feature>
<sequence>MAAVPFKVKAVYDYASQEPDDLSFPLGQVITVTEEIDADWYEGEYTDVTGVKKAGIFPNNFVEKYEPEIPSRPTRPTRPAKEAQPPVAVPPPIEQPPANTGARLDEEEEEEQEEDEVPAPRVPSQSKPAAAQPTQPREVAAPPRPDPTPAATTDSKKPPPVAPKSNAFKDRIAAFNAPAAAPILPFAPGRAQPSNFIKKPFVAPPPSKDAYIPQPKHDVVQKPYVREEDPEIRQRQEEDLAAAQSAGLTNEATAEDAEDAPKPQSLKDRIALLQKQQMEQAQRRADGGQKKEKKASADDEVDEEEQAHSEAPGRPSAEIRERPQIPMASRPTQEFLAAPSPGIPQHEILSGGEEADQSAAGELTEDDAGTIGPDESDERPLPAVPAASHQRREMDPAEDEDTVEEDTPAEADDDMDEDTRRRLELRERMAKMSGGMGMAGMFGPPGGMPMPGMSAPKRGTSRDKRSTESSITSSSPPMPQSRIPMIPVPGIQRVMSPEIDELQSSVDTSARASLDGPVGRRSMTETRGAPPPVPSDRPVPPPPTDRPAPRQVPTSRPSVPGTPPVPAARPLTPGSESDDEAAMPQASAVGTPGQETPMPFKNGAAPRSEQDIRTSYFGSETIPSSTGRAQQGSASVTSPRPRPPPPPANVFNEDNDRGESEYEGDYDTDIASSAKHKDALKSHTRDLSYDDSTAAEDTPLSSPVASSRAPPPVSGPASRAAPPPPPPVVQQSRPSRQSTDLPRAPPPVPPTRTATLDQDDDDEYDPYRYSQGHGVPLLSQHNDLYAAPPPTRKSMDRPPPPPPAHAAPQDRVPPPPPARDLPIQPRVAPRQSLDVQQNPTLGRRSMEQGRPSGEHGQIANEIELTTTTPWWTAAEPLPPALQQRNGVDLIFESEESSTSKRGGKTTISKDIYVLYLDYSQTVITARYDSRDPSDVSLEQRHESVPAKLRQDQLEAYWTQFGRQIAETANNLGNSKKEATIGDGSPAALVYELVKAQPQALMPVGTRAYGALVYANLANASVMQFDEIRPGDIITLRNAKFEGKHSGPMHQKYKQELGPSHVAIVYEWDGTKKKIRVWEQGREKKTGLKSESYRLADLKSGEVRIWRVVGREWVGWDSTYSRPQPSLAQHRDGHTLGESVAAQSCTDIKQLLNSC</sequence>
<proteinExistence type="predicted"/>
<gene>
    <name evidence="5" type="ORF">AMS68_006735</name>
</gene>
<feature type="compositionally biased region" description="Pro residues" evidence="3">
    <location>
        <begin position="787"/>
        <end position="819"/>
    </location>
</feature>
<feature type="compositionally biased region" description="Pro residues" evidence="3">
    <location>
        <begin position="529"/>
        <end position="546"/>
    </location>
</feature>
<feature type="compositionally biased region" description="Polar residues" evidence="3">
    <location>
        <begin position="123"/>
        <end position="135"/>
    </location>
</feature>
<dbReference type="PROSITE" id="PS50002">
    <property type="entry name" value="SH3"/>
    <property type="match status" value="1"/>
</dbReference>
<evidence type="ECO:0000313" key="5">
    <source>
        <dbReference type="EMBL" id="QIX01218.1"/>
    </source>
</evidence>
<dbReference type="PANTHER" id="PTHR46026:SF1">
    <property type="entry name" value="RHO-TYPE GUANINE NUCLEOTIDE EXCHANGE FACTOR, ISOFORM F"/>
    <property type="match status" value="1"/>
</dbReference>
<dbReference type="Pfam" id="PF00018">
    <property type="entry name" value="SH3_1"/>
    <property type="match status" value="1"/>
</dbReference>
<name>A0A6H0Y2Z0_9PEZI</name>
<keyword evidence="1 2" id="KW-0728">SH3 domain</keyword>
<dbReference type="InterPro" id="IPR001452">
    <property type="entry name" value="SH3_domain"/>
</dbReference>
<feature type="compositionally biased region" description="Low complexity" evidence="3">
    <location>
        <begin position="729"/>
        <end position="738"/>
    </location>
</feature>
<dbReference type="Proteomes" id="UP000503462">
    <property type="component" value="Chromosome 4"/>
</dbReference>
<evidence type="ECO:0000256" key="2">
    <source>
        <dbReference type="PROSITE-ProRule" id="PRU00192"/>
    </source>
</evidence>
<feature type="compositionally biased region" description="Polar residues" evidence="3">
    <location>
        <begin position="616"/>
        <end position="638"/>
    </location>
</feature>
<dbReference type="SUPFAM" id="SSF50044">
    <property type="entry name" value="SH3-domain"/>
    <property type="match status" value="1"/>
</dbReference>
<feature type="compositionally biased region" description="Basic and acidic residues" evidence="3">
    <location>
        <begin position="259"/>
        <end position="270"/>
    </location>
</feature>
<dbReference type="PRINTS" id="PR00452">
    <property type="entry name" value="SH3DOMAIN"/>
</dbReference>
<feature type="compositionally biased region" description="Basic and acidic residues" evidence="3">
    <location>
        <begin position="418"/>
        <end position="430"/>
    </location>
</feature>
<dbReference type="PANTHER" id="PTHR46026">
    <property type="entry name" value="RHO-TYPE GUANINE NUCLEOTIDE EXCHANGE FACTOR, ISOFORM F"/>
    <property type="match status" value="1"/>
</dbReference>
<dbReference type="EMBL" id="CP051142">
    <property type="protein sequence ID" value="QIX01218.1"/>
    <property type="molecule type" value="Genomic_DNA"/>
</dbReference>
<dbReference type="AlphaFoldDB" id="A0A6H0Y2Z0"/>
<protein>
    <recommendedName>
        <fullName evidence="4">SH3 domain-containing protein</fullName>
    </recommendedName>
</protein>
<feature type="compositionally biased region" description="Polar residues" evidence="3">
    <location>
        <begin position="502"/>
        <end position="511"/>
    </location>
</feature>
<feature type="region of interest" description="Disordered" evidence="3">
    <location>
        <begin position="65"/>
        <end position="169"/>
    </location>
</feature>
<evidence type="ECO:0000259" key="4">
    <source>
        <dbReference type="PROSITE" id="PS50002"/>
    </source>
</evidence>
<feature type="compositionally biased region" description="Basic and acidic residues" evidence="3">
    <location>
        <begin position="281"/>
        <end position="297"/>
    </location>
</feature>
<organism evidence="5 6">
    <name type="scientific">Peltaster fructicola</name>
    <dbReference type="NCBI Taxonomy" id="286661"/>
    <lineage>
        <taxon>Eukaryota</taxon>
        <taxon>Fungi</taxon>
        <taxon>Dikarya</taxon>
        <taxon>Ascomycota</taxon>
        <taxon>Pezizomycotina</taxon>
        <taxon>Dothideomycetes</taxon>
        <taxon>Dothideomycetes incertae sedis</taxon>
        <taxon>Peltaster</taxon>
    </lineage>
</organism>
<feature type="domain" description="SH3" evidence="4">
    <location>
        <begin position="3"/>
        <end position="67"/>
    </location>
</feature>
<feature type="compositionally biased region" description="Basic and acidic residues" evidence="3">
    <location>
        <begin position="215"/>
        <end position="238"/>
    </location>
</feature>
<dbReference type="Pfam" id="PF25459">
    <property type="entry name" value="AIM3_BBC1_C"/>
    <property type="match status" value="1"/>
</dbReference>
<evidence type="ECO:0000256" key="1">
    <source>
        <dbReference type="ARBA" id="ARBA00022443"/>
    </source>
</evidence>
<dbReference type="Gene3D" id="2.30.30.40">
    <property type="entry name" value="SH3 Domains"/>
    <property type="match status" value="1"/>
</dbReference>